<feature type="domain" description="Cadherin" evidence="9">
    <location>
        <begin position="114"/>
        <end position="203"/>
    </location>
</feature>
<evidence type="ECO:0000256" key="4">
    <source>
        <dbReference type="ARBA" id="ARBA00022837"/>
    </source>
</evidence>
<keyword evidence="3" id="KW-0677">Repeat</keyword>
<evidence type="ECO:0000259" key="9">
    <source>
        <dbReference type="PROSITE" id="PS50268"/>
    </source>
</evidence>
<organism evidence="10 11">
    <name type="scientific">Tegillarca granosa</name>
    <name type="common">Malaysian cockle</name>
    <name type="synonym">Anadara granosa</name>
    <dbReference type="NCBI Taxonomy" id="220873"/>
    <lineage>
        <taxon>Eukaryota</taxon>
        <taxon>Metazoa</taxon>
        <taxon>Spiralia</taxon>
        <taxon>Lophotrochozoa</taxon>
        <taxon>Mollusca</taxon>
        <taxon>Bivalvia</taxon>
        <taxon>Autobranchia</taxon>
        <taxon>Pteriomorphia</taxon>
        <taxon>Arcoida</taxon>
        <taxon>Arcoidea</taxon>
        <taxon>Arcidae</taxon>
        <taxon>Tegillarca</taxon>
    </lineage>
</organism>
<keyword evidence="4 7" id="KW-0106">Calcium</keyword>
<dbReference type="Pfam" id="PF00028">
    <property type="entry name" value="Cadherin"/>
    <property type="match status" value="11"/>
</dbReference>
<evidence type="ECO:0000256" key="7">
    <source>
        <dbReference type="PROSITE-ProRule" id="PRU00043"/>
    </source>
</evidence>
<feature type="domain" description="Cadherin" evidence="9">
    <location>
        <begin position="509"/>
        <end position="618"/>
    </location>
</feature>
<feature type="domain" description="Cadherin" evidence="9">
    <location>
        <begin position="820"/>
        <end position="922"/>
    </location>
</feature>
<feature type="transmembrane region" description="Helical" evidence="8">
    <location>
        <begin position="2391"/>
        <end position="2412"/>
    </location>
</feature>
<evidence type="ECO:0000256" key="2">
    <source>
        <dbReference type="ARBA" id="ARBA00022692"/>
    </source>
</evidence>
<reference evidence="10 11" key="1">
    <citation type="submission" date="2022-12" db="EMBL/GenBank/DDBJ databases">
        <title>Chromosome-level genome of Tegillarca granosa.</title>
        <authorList>
            <person name="Kim J."/>
        </authorList>
    </citation>
    <scope>NUCLEOTIDE SEQUENCE [LARGE SCALE GENOMIC DNA]</scope>
    <source>
        <strain evidence="10">Teg-2019</strain>
        <tissue evidence="10">Adductor muscle</tissue>
    </source>
</reference>
<dbReference type="PROSITE" id="PS50268">
    <property type="entry name" value="CADHERIN_2"/>
    <property type="match status" value="18"/>
</dbReference>
<evidence type="ECO:0000256" key="1">
    <source>
        <dbReference type="ARBA" id="ARBA00004370"/>
    </source>
</evidence>
<feature type="domain" description="Cadherin" evidence="9">
    <location>
        <begin position="923"/>
        <end position="1080"/>
    </location>
</feature>
<feature type="domain" description="Cadherin" evidence="9">
    <location>
        <begin position="1317"/>
        <end position="1401"/>
    </location>
</feature>
<dbReference type="CDD" id="cd11304">
    <property type="entry name" value="Cadherin_repeat"/>
    <property type="match status" value="17"/>
</dbReference>
<accession>A0ABQ9FQT3</accession>
<dbReference type="EMBL" id="JARBDR010000214">
    <property type="protein sequence ID" value="KAJ8319081.1"/>
    <property type="molecule type" value="Genomic_DNA"/>
</dbReference>
<gene>
    <name evidence="10" type="ORF">KUTeg_004172</name>
</gene>
<feature type="domain" description="Cadherin" evidence="9">
    <location>
        <begin position="276"/>
        <end position="399"/>
    </location>
</feature>
<dbReference type="SMART" id="SM00112">
    <property type="entry name" value="CA"/>
    <property type="match status" value="18"/>
</dbReference>
<dbReference type="PANTHER" id="PTHR24026">
    <property type="entry name" value="FAT ATYPICAL CADHERIN-RELATED"/>
    <property type="match status" value="1"/>
</dbReference>
<dbReference type="PROSITE" id="PS00232">
    <property type="entry name" value="CADHERIN_1"/>
    <property type="match status" value="2"/>
</dbReference>
<feature type="domain" description="Cadherin" evidence="9">
    <location>
        <begin position="718"/>
        <end position="819"/>
    </location>
</feature>
<name>A0ABQ9FQT3_TEGGR</name>
<keyword evidence="6 8" id="KW-0472">Membrane</keyword>
<dbReference type="Proteomes" id="UP001217089">
    <property type="component" value="Unassembled WGS sequence"/>
</dbReference>
<feature type="domain" description="Cadherin" evidence="9">
    <location>
        <begin position="2268"/>
        <end position="2395"/>
    </location>
</feature>
<evidence type="ECO:0000256" key="6">
    <source>
        <dbReference type="ARBA" id="ARBA00023136"/>
    </source>
</evidence>
<evidence type="ECO:0000256" key="5">
    <source>
        <dbReference type="ARBA" id="ARBA00022989"/>
    </source>
</evidence>
<feature type="domain" description="Cadherin" evidence="9">
    <location>
        <begin position="1185"/>
        <end position="1290"/>
    </location>
</feature>
<feature type="domain" description="Cadherin" evidence="9">
    <location>
        <begin position="1619"/>
        <end position="1726"/>
    </location>
</feature>
<evidence type="ECO:0000313" key="10">
    <source>
        <dbReference type="EMBL" id="KAJ8319081.1"/>
    </source>
</evidence>
<dbReference type="InterPro" id="IPR015919">
    <property type="entry name" value="Cadherin-like_sf"/>
</dbReference>
<feature type="domain" description="Cadherin" evidence="9">
    <location>
        <begin position="2041"/>
        <end position="2149"/>
    </location>
</feature>
<proteinExistence type="predicted"/>
<evidence type="ECO:0000256" key="8">
    <source>
        <dbReference type="SAM" id="Phobius"/>
    </source>
</evidence>
<feature type="domain" description="Cadherin" evidence="9">
    <location>
        <begin position="1508"/>
        <end position="1618"/>
    </location>
</feature>
<dbReference type="PANTHER" id="PTHR24026:SF126">
    <property type="entry name" value="PROTOCADHERIN FAT 4"/>
    <property type="match status" value="1"/>
</dbReference>
<comment type="subcellular location">
    <subcellularLocation>
        <location evidence="1">Membrane</location>
    </subcellularLocation>
</comment>
<feature type="domain" description="Cadherin" evidence="9">
    <location>
        <begin position="1402"/>
        <end position="1507"/>
    </location>
</feature>
<evidence type="ECO:0000313" key="11">
    <source>
        <dbReference type="Proteomes" id="UP001217089"/>
    </source>
</evidence>
<protein>
    <recommendedName>
        <fullName evidence="9">Cadherin domain-containing protein</fullName>
    </recommendedName>
</protein>
<evidence type="ECO:0000256" key="3">
    <source>
        <dbReference type="ARBA" id="ARBA00022737"/>
    </source>
</evidence>
<sequence length="2518" mass="275168">MKSVVAYIIIPVIDQFTRCGGCIAKHHVRILKNIFRIREEGYILSDQTMAWFCRGASWLSFILYLTIISKTEAQSQNLLQGDAQLAPYRAFVNLRGNLNDPGPDGFTLTLSRIASTRDVITFGTDPTFSIVPRPYTSTEFTSNTAAWLVLNKALDRDGATSGAGDDIPNVEIGISCQDNLNSPSIFYTLLITVIDVNDNAPVFSPPTYAASFHERDGSQYFSITDEASPRIVLDDPVDPAQRLSSTTVINITIIDNNDRPPAFIYPGCVLSDGICYNPTYYSSVTSTKVGGLMTLYSNVERTNQVSLIAENMDTLDIPLVFSILETIPRGYENRFSVIEQSKSGTQYTAVLRQDAAISRLNVQALDVIIRVVESSLQKYQNRATIRINVDSANDNDPQIIVPFVGYIYEDSLRWDPVLNQAGTTLMRLTVTDNDVSQGSYTFRVVGDPTFTVTNDGFVHLASPPLNFQTKSVYNLQVEVKEADTTQQRSSTAQVTINVIDTNNNAPTFPLPSYSYSIPEGDYTGSARNLGTIAASDGDTGLNALIRYSIVTVNPTAGIGKFRIDSSTALLSVNGSVAFPDTYTITIKAEDQPNQGVKLSNTVLAHVTVTSLGLGPPVIPADAYAVSISENVPISSSIFTVPATDPEGAALTFLITGGNTNADLAITNNGTLYNVNNLDRERTSSYNITVTVTDTTQRTDSAIVYVFITDMNDNKPVFGQSSYVFSVQENLNAATVGTVSASDRDFGANAQLFYQLESSNLPFTIDQISGQLTTSRALDYETVNRYEFRVLAIDRSAHPRTGTALVTVNVLDSQDNVPLFPQNLYQESVREDISIGSPVLTVTALDADTIKSISYKFLGGEFASFNIDANTGRITTNTALDFETKSSYSFTVTTTDGENSGQISATTNVQITVLDVNDFPPVIGASQGQITIPENQPIGSVLQTYTATDNDPQNTLNSLISWRIISVTPSSGSNYFYMDGTSGELVVRNDLRNDPNTNYTYGFGRLSYTLIPSTLLPNHFGIDQNSAAVSLVSSVSADPNTRYIVRIVATDGGGLSATATATISVLRNRFDPLWTRSAPYSDTIDILETRPVLDTVYSQLNAIDTDLQAPYNTVVRTITGTTQAQQYFDIDGASVKLIRSLITDRTINQFVLTVRLQDGGNPPRVQQQTFVLTINIIRNVQPPVFFNTSYDVTINENLGIGSQVVTVSAQDLDPNNQFNTLTYSFTGDNNAATFFTIISSTGEIRVNGDLSSTPTSRYTLLVTASDGGNPPRTGYAFVYIRVVRNFNDPVWTTTNFVDNILEIQTLHVPLNINLPGGVTDNDRTAPNNVVSFRMDSSSPAKSQNYFEILTNGDVTVRRSLQADTDTTYTFYARAYDNGDPSRESSNLATITISVSRNRAPAFSLQSYQASVAEDVNTGFSVTSVRATDPDTGIPQFNQITYSMVEVFDAANAYFSVDGNSGQITVINDLSNAPRTNVFRFTVRATDGYLSDTASVAITVNRNLKAPVFTTRDYTATINENHQVGTNINVQVSATDADKSAPNNETSYIATGDNRALQYFNIDAKTGVVTVAYPLFYDTVTTNYIMTVVARDNAVTGSLQSQLSATVTVIVIRNLHSPLLLDLPATVNIPRTSLSGTFVRDVNATDDDNTFPFNNVRYEIVSGTGKDIFNINSATGVVTLGTNLATLPNRLAEYKLTIRAYDGDVPEPRSSFGELTITVDSNLQTPVITTPGAGANYQARLRIPETTDFNTVRPYNEINYVLVGQGATSDYFYINANGEIKLKLSLLGTDLPQFVGIIRVEDKGSPPNVAVNSATVTIDIDRNQQAPQWQGLPYQKVISQTETVGSVVFSVLATDTDAFNIVSYEIVDSGSTSIYFNINSPNPGDVSVRSNLGAVNDLTFLLYVRAYDNGVPPKSNTTFIEFTVRRNLQRPVISPTVVQARISEEQSLGVAITKVNATDADPQPPHSTIRYEMFGNALAKEYFFVDAVTGEVYVKKSLTLDATNQNSYQFFVQAYDLGSPSLRSAENASVSISVYRNGFDPFFLGSPSASIPETTAVQTSIALIGFTDSDTDIPFNQVTLSVIGDVPGTNYFSVDTTGSAVGTVRVSSDLKQDTQLNYLLRVEAKDGGNPPRSAVTTVPITVNRNLNRPIFSPINYNTTLSELQSSGFTILTVTATDSDTHLLVVSNDHFLCVISNTFFVCLFIYISYNYDCFFYHATTPNVTLQYQSIYVQFKFDVEAVDLGIPNTLSAINPAAVTIFVNRNLNPPQITNTNFNIPVNETLATQSVVFNVNAIDLDLVSPFNTLTYQIIGDDNSASIFSISSDGIGSGLRVRVLDGGIPRLSDEKVFTITIKRNFFPPAFVQQSYSQSVKESEAPDTVVLTVSARDNDRNRVILNFIIIFLVFNMYFLNTLLLKLIFKKNSEYEIYVQDMGTPTLRSANIPLTITVLRNQFPPELINLPASTTLSASAIRGSTVFTVQSRDNDTVIISTKLKFLGLVYVVILNKLIYLECLECMCCNKL</sequence>
<dbReference type="Gene3D" id="2.60.40.60">
    <property type="entry name" value="Cadherins"/>
    <property type="match status" value="20"/>
</dbReference>
<dbReference type="PRINTS" id="PR00205">
    <property type="entry name" value="CADHERIN"/>
</dbReference>
<comment type="caution">
    <text evidence="10">The sequence shown here is derived from an EMBL/GenBank/DDBJ whole genome shotgun (WGS) entry which is preliminary data.</text>
</comment>
<keyword evidence="5 8" id="KW-1133">Transmembrane helix</keyword>
<dbReference type="InterPro" id="IPR002126">
    <property type="entry name" value="Cadherin-like_dom"/>
</dbReference>
<feature type="domain" description="Cadherin" evidence="9">
    <location>
        <begin position="1077"/>
        <end position="1184"/>
    </location>
</feature>
<feature type="domain" description="Cadherin" evidence="9">
    <location>
        <begin position="1932"/>
        <end position="2041"/>
    </location>
</feature>
<dbReference type="InterPro" id="IPR020894">
    <property type="entry name" value="Cadherin_CS"/>
</dbReference>
<keyword evidence="2 8" id="KW-0812">Transmembrane</keyword>
<feature type="domain" description="Cadherin" evidence="9">
    <location>
        <begin position="619"/>
        <end position="717"/>
    </location>
</feature>
<dbReference type="SUPFAM" id="SSF49313">
    <property type="entry name" value="Cadherin-like"/>
    <property type="match status" value="21"/>
</dbReference>
<feature type="domain" description="Cadherin" evidence="9">
    <location>
        <begin position="422"/>
        <end position="508"/>
    </location>
</feature>
<feature type="domain" description="Cadherin" evidence="9">
    <location>
        <begin position="1828"/>
        <end position="1935"/>
    </location>
</feature>
<keyword evidence="11" id="KW-1185">Reference proteome</keyword>